<accession>A0A927D5Y2</accession>
<proteinExistence type="predicted"/>
<evidence type="ECO:0000259" key="1">
    <source>
        <dbReference type="PROSITE" id="PS51462"/>
    </source>
</evidence>
<dbReference type="PROSITE" id="PS51462">
    <property type="entry name" value="NUDIX"/>
    <property type="match status" value="1"/>
</dbReference>
<dbReference type="Pfam" id="PF00293">
    <property type="entry name" value="NUDIX"/>
    <property type="match status" value="1"/>
</dbReference>
<dbReference type="SUPFAM" id="SSF55811">
    <property type="entry name" value="Nudix"/>
    <property type="match status" value="1"/>
</dbReference>
<keyword evidence="2" id="KW-0378">Hydrolase</keyword>
<organism evidence="2 3">
    <name type="scientific">Sulfitobacter aestuariivivens</name>
    <dbReference type="NCBI Taxonomy" id="2766981"/>
    <lineage>
        <taxon>Bacteria</taxon>
        <taxon>Pseudomonadati</taxon>
        <taxon>Pseudomonadota</taxon>
        <taxon>Alphaproteobacteria</taxon>
        <taxon>Rhodobacterales</taxon>
        <taxon>Roseobacteraceae</taxon>
        <taxon>Sulfitobacter</taxon>
    </lineage>
</organism>
<sequence length="148" mass="16471">MNMANVEPFAGAKMALYIGDRLATILRDDLPGLPYAGQWDLPGGGREGGETAFACVQRECMEELGLWVTEQDLLWEHGFVADGQEKWFFVAALPAAAADEVVFGDEGQRWELMREEAFLSHPGAVGFLQERVRWWCEIRGQTKGPPLA</sequence>
<name>A0A927D5Y2_9RHOB</name>
<dbReference type="EMBL" id="JACTAG010000002">
    <property type="protein sequence ID" value="MBD3665805.1"/>
    <property type="molecule type" value="Genomic_DNA"/>
</dbReference>
<protein>
    <submittedName>
        <fullName evidence="2">NUDIX hydrolase</fullName>
    </submittedName>
</protein>
<comment type="caution">
    <text evidence="2">The sequence shown here is derived from an EMBL/GenBank/DDBJ whole genome shotgun (WGS) entry which is preliminary data.</text>
</comment>
<dbReference type="Gene3D" id="3.90.79.10">
    <property type="entry name" value="Nucleoside Triphosphate Pyrophosphohydrolase"/>
    <property type="match status" value="1"/>
</dbReference>
<feature type="domain" description="Nudix hydrolase" evidence="1">
    <location>
        <begin position="7"/>
        <end position="137"/>
    </location>
</feature>
<dbReference type="Proteomes" id="UP000635142">
    <property type="component" value="Unassembled WGS sequence"/>
</dbReference>
<reference evidence="2" key="1">
    <citation type="submission" date="2020-08" db="EMBL/GenBank/DDBJ databases">
        <title>Sulfitobacter aestuariivivens sp. nov., isolated from a tidal flat.</title>
        <authorList>
            <person name="Park S."/>
            <person name="Yoon J.-H."/>
        </authorList>
    </citation>
    <scope>NUCLEOTIDE SEQUENCE</scope>
    <source>
        <strain evidence="2">TSTF-M16</strain>
    </source>
</reference>
<gene>
    <name evidence="2" type="ORF">H9Q16_17860</name>
</gene>
<dbReference type="InterPro" id="IPR015797">
    <property type="entry name" value="NUDIX_hydrolase-like_dom_sf"/>
</dbReference>
<evidence type="ECO:0000313" key="3">
    <source>
        <dbReference type="Proteomes" id="UP000635142"/>
    </source>
</evidence>
<evidence type="ECO:0000313" key="2">
    <source>
        <dbReference type="EMBL" id="MBD3665805.1"/>
    </source>
</evidence>
<dbReference type="GO" id="GO:0016787">
    <property type="term" value="F:hydrolase activity"/>
    <property type="evidence" value="ECO:0007669"/>
    <property type="project" value="UniProtKB-KW"/>
</dbReference>
<keyword evidence="3" id="KW-1185">Reference proteome</keyword>
<dbReference type="AlphaFoldDB" id="A0A927D5Y2"/>
<dbReference type="InterPro" id="IPR000086">
    <property type="entry name" value="NUDIX_hydrolase_dom"/>
</dbReference>